<evidence type="ECO:0000259" key="1">
    <source>
        <dbReference type="Pfam" id="PF01926"/>
    </source>
</evidence>
<organism evidence="3 4">
    <name type="scientific">Flavobacterium taihuense</name>
    <dbReference type="NCBI Taxonomy" id="2857508"/>
    <lineage>
        <taxon>Bacteria</taxon>
        <taxon>Pseudomonadati</taxon>
        <taxon>Bacteroidota</taxon>
        <taxon>Flavobacteriia</taxon>
        <taxon>Flavobacteriales</taxon>
        <taxon>Flavobacteriaceae</taxon>
        <taxon>Flavobacterium</taxon>
    </lineage>
</organism>
<dbReference type="EMBL" id="JAHWYN010000021">
    <property type="protein sequence ID" value="MBW4362297.1"/>
    <property type="molecule type" value="Genomic_DNA"/>
</dbReference>
<evidence type="ECO:0000313" key="3">
    <source>
        <dbReference type="EMBL" id="MBW4362297.1"/>
    </source>
</evidence>
<reference evidence="3 4" key="1">
    <citation type="submission" date="2021-07" db="EMBL/GenBank/DDBJ databases">
        <title>Flavobacterium sp. nov. isolated from sediment on the Taihu Lake.</title>
        <authorList>
            <person name="Qu J.-H."/>
        </authorList>
    </citation>
    <scope>NUCLEOTIDE SEQUENCE [LARGE SCALE GENOMIC DNA]</scope>
    <source>
        <strain evidence="3 4">NAS39</strain>
    </source>
</reference>
<sequence length="566" mass="64911">MEPLKNFSEQKKQIISHLEKLLHWVREGERLDLDVEDTERKILDVIEGVKSEKIKVALVGAFSEGKTTVAASWLGKVVENMKIDPLESSDSIEIYRPEGFEDNCEIVDTPGLFGSKEKVEEDSAGIKYSDITKKYVSEAHLVLYVLNPVNSIKDSHAETIKWLFRDLEKLDSTIFIINHFDSVCDIEDDEDYEEMFKIKKQAVIDRLKAIIGLDIIEENKLKIIGISANPFNRGVENWLSNKELYLKLSRINKLQDLTESFLKSSKETLVKKQSHSIISESIIKQSKQADEIYSLYEKQLKSRDEALSDIDKEILNTKSKFNENKIRLREDITSYFDGMLLQLNAVDLGTFQEFYTRNIGEDGINIESEMNTLFDRYAESTNSSIITLDNKINTEFDFRDSLDKSFLQSHAKNGIKVLSKMGINNTTVLASRNLLRGGLGKVGIKAGMKFKPWGAAKFAKGLNGGLAFIAVAFEAWETYDLHKKNKKLEESKKELTKYLNTYKAHLLSYVNDDESFIKNFAPSFENTLKSREALSEEVTDFQYKSEKIREWYKKSDSIINVEFEEI</sequence>
<dbReference type="RefSeq" id="WP_219318786.1">
    <property type="nucleotide sequence ID" value="NZ_JAHWYN010000021.1"/>
</dbReference>
<dbReference type="Pfam" id="PF18709">
    <property type="entry name" value="DLP_helical"/>
    <property type="match status" value="1"/>
</dbReference>
<keyword evidence="4" id="KW-1185">Reference proteome</keyword>
<protein>
    <submittedName>
        <fullName evidence="3">Dynamin family protein</fullName>
    </submittedName>
</protein>
<name>A0ABS6Y073_9FLAO</name>
<gene>
    <name evidence="3" type="ORF">KZH69_17545</name>
</gene>
<comment type="caution">
    <text evidence="3">The sequence shown here is derived from an EMBL/GenBank/DDBJ whole genome shotgun (WGS) entry which is preliminary data.</text>
</comment>
<feature type="domain" description="Dynamin-like helical" evidence="2">
    <location>
        <begin position="217"/>
        <end position="545"/>
    </location>
</feature>
<feature type="domain" description="G" evidence="1">
    <location>
        <begin position="55"/>
        <end position="178"/>
    </location>
</feature>
<evidence type="ECO:0000259" key="2">
    <source>
        <dbReference type="Pfam" id="PF18709"/>
    </source>
</evidence>
<dbReference type="Pfam" id="PF01926">
    <property type="entry name" value="MMR_HSR1"/>
    <property type="match status" value="1"/>
</dbReference>
<evidence type="ECO:0000313" key="4">
    <source>
        <dbReference type="Proteomes" id="UP000812031"/>
    </source>
</evidence>
<dbReference type="Proteomes" id="UP000812031">
    <property type="component" value="Unassembled WGS sequence"/>
</dbReference>
<dbReference type="InterPro" id="IPR006073">
    <property type="entry name" value="GTP-bd"/>
</dbReference>
<dbReference type="InterPro" id="IPR040576">
    <property type="entry name" value="DLP_helical"/>
</dbReference>
<dbReference type="NCBIfam" id="NF041922">
    <property type="entry name" value="DLP_LeoA_gen"/>
    <property type="match status" value="1"/>
</dbReference>
<accession>A0ABS6Y073</accession>
<proteinExistence type="predicted"/>
<dbReference type="InterPro" id="IPR049678">
    <property type="entry name" value="LeoA-like"/>
</dbReference>